<feature type="domain" description="VOC" evidence="9">
    <location>
        <begin position="14"/>
        <end position="128"/>
    </location>
</feature>
<dbReference type="PROSITE" id="PS51819">
    <property type="entry name" value="VOC"/>
    <property type="match status" value="2"/>
</dbReference>
<dbReference type="Proteomes" id="UP000231912">
    <property type="component" value="Unassembled WGS sequence"/>
</dbReference>
<evidence type="ECO:0000256" key="5">
    <source>
        <dbReference type="ARBA" id="ARBA00022964"/>
    </source>
</evidence>
<dbReference type="Gene3D" id="3.10.180.10">
    <property type="entry name" value="2,3-Dihydroxybiphenyl 1,2-Dioxygenase, domain 1"/>
    <property type="match status" value="2"/>
</dbReference>
<evidence type="ECO:0000256" key="3">
    <source>
        <dbReference type="ARBA" id="ARBA00022723"/>
    </source>
</evidence>
<evidence type="ECO:0000313" key="11">
    <source>
        <dbReference type="Proteomes" id="UP000231912"/>
    </source>
</evidence>
<evidence type="ECO:0000256" key="1">
    <source>
        <dbReference type="ARBA" id="ARBA00001954"/>
    </source>
</evidence>
<proteinExistence type="inferred from homology"/>
<dbReference type="AlphaFoldDB" id="A0A2M9ZH88"/>
<evidence type="ECO:0000256" key="4">
    <source>
        <dbReference type="ARBA" id="ARBA00022797"/>
    </source>
</evidence>
<evidence type="ECO:0000259" key="9">
    <source>
        <dbReference type="PROSITE" id="PS51819"/>
    </source>
</evidence>
<feature type="domain" description="VOC" evidence="9">
    <location>
        <begin position="149"/>
        <end position="276"/>
    </location>
</feature>
<dbReference type="Pfam" id="PF22632">
    <property type="entry name" value="BphC_D1"/>
    <property type="match status" value="1"/>
</dbReference>
<keyword evidence="6 8" id="KW-0560">Oxidoreductase</keyword>
<comment type="caution">
    <text evidence="10">The sequence shown here is derived from an EMBL/GenBank/DDBJ whole genome shotgun (WGS) entry which is preliminary data.</text>
</comment>
<dbReference type="GO" id="GO:0051213">
    <property type="term" value="F:dioxygenase activity"/>
    <property type="evidence" value="ECO:0007669"/>
    <property type="project" value="UniProtKB-KW"/>
</dbReference>
<keyword evidence="4 8" id="KW-0058">Aromatic hydrocarbons catabolism</keyword>
<comment type="similarity">
    <text evidence="2 8">Belongs to the extradiol ring-cleavage dioxygenase family.</text>
</comment>
<dbReference type="SUPFAM" id="SSF54593">
    <property type="entry name" value="Glyoxalase/Bleomycin resistance protein/Dihydroxybiphenyl dioxygenase"/>
    <property type="match status" value="2"/>
</dbReference>
<evidence type="ECO:0000313" key="10">
    <source>
        <dbReference type="EMBL" id="PJZ67697.1"/>
    </source>
</evidence>
<dbReference type="InterPro" id="IPR004360">
    <property type="entry name" value="Glyas_Fos-R_dOase_dom"/>
</dbReference>
<dbReference type="Pfam" id="PF00903">
    <property type="entry name" value="Glyoxalase"/>
    <property type="match status" value="1"/>
</dbReference>
<evidence type="ECO:0000256" key="8">
    <source>
        <dbReference type="RuleBase" id="RU000683"/>
    </source>
</evidence>
<dbReference type="InterPro" id="IPR037523">
    <property type="entry name" value="VOC_core"/>
</dbReference>
<evidence type="ECO:0000256" key="7">
    <source>
        <dbReference type="ARBA" id="ARBA00023004"/>
    </source>
</evidence>
<dbReference type="InterPro" id="IPR000486">
    <property type="entry name" value="Xdiol_ring_cleave_dOase_1/2"/>
</dbReference>
<dbReference type="CDD" id="cd07237">
    <property type="entry name" value="BphC1-RGP6_C_like"/>
    <property type="match status" value="1"/>
</dbReference>
<protein>
    <submittedName>
        <fullName evidence="10">Extradiol ring-cleavage dioxygenase</fullName>
    </submittedName>
</protein>
<dbReference type="InterPro" id="IPR029068">
    <property type="entry name" value="Glyas_Bleomycin-R_OHBP_Dase"/>
</dbReference>
<gene>
    <name evidence="10" type="ORF">CH371_06775</name>
</gene>
<dbReference type="RefSeq" id="WP_100758130.1">
    <property type="nucleotide sequence ID" value="NZ_NPDT01000001.1"/>
</dbReference>
<dbReference type="EMBL" id="NPDT01000001">
    <property type="protein sequence ID" value="PJZ67697.1"/>
    <property type="molecule type" value="Genomic_DNA"/>
</dbReference>
<dbReference type="PROSITE" id="PS00082">
    <property type="entry name" value="EXTRADIOL_DIOXYGENAS"/>
    <property type="match status" value="1"/>
</dbReference>
<name>A0A2M9ZH88_9LEPT</name>
<dbReference type="GO" id="GO:0008198">
    <property type="term" value="F:ferrous iron binding"/>
    <property type="evidence" value="ECO:0007669"/>
    <property type="project" value="InterPro"/>
</dbReference>
<keyword evidence="3" id="KW-0479">Metal-binding</keyword>
<accession>A0A2M9ZH88</accession>
<reference evidence="10 11" key="1">
    <citation type="submission" date="2017-07" db="EMBL/GenBank/DDBJ databases">
        <title>Leptospira spp. isolated from tropical soils.</title>
        <authorList>
            <person name="Thibeaux R."/>
            <person name="Iraola G."/>
            <person name="Ferres I."/>
            <person name="Bierque E."/>
            <person name="Girault D."/>
            <person name="Soupe-Gilbert M.-E."/>
            <person name="Picardeau M."/>
            <person name="Goarant C."/>
        </authorList>
    </citation>
    <scope>NUCLEOTIDE SEQUENCE [LARGE SCALE GENOMIC DNA]</scope>
    <source>
        <strain evidence="10 11">FH2-C-A2</strain>
    </source>
</reference>
<comment type="cofactor">
    <cofactor evidence="1 8">
        <name>Fe(2+)</name>
        <dbReference type="ChEBI" id="CHEBI:29033"/>
    </cofactor>
</comment>
<evidence type="ECO:0000256" key="6">
    <source>
        <dbReference type="ARBA" id="ARBA00023002"/>
    </source>
</evidence>
<organism evidence="10 11">
    <name type="scientific">Leptospira wolffii</name>
    <dbReference type="NCBI Taxonomy" id="409998"/>
    <lineage>
        <taxon>Bacteria</taxon>
        <taxon>Pseudomonadati</taxon>
        <taxon>Spirochaetota</taxon>
        <taxon>Spirochaetia</taxon>
        <taxon>Leptospirales</taxon>
        <taxon>Leptospiraceae</taxon>
        <taxon>Leptospira</taxon>
    </lineage>
</organism>
<evidence type="ECO:0000256" key="2">
    <source>
        <dbReference type="ARBA" id="ARBA00008784"/>
    </source>
</evidence>
<sequence>MFDMDPRNSFNTAQLGYAIVESDRLDRWLIFGKDAIGVHAEYLSEDTVSFRMDRHTRRFLIRKGSSEDFTALGFQIQDRNSLNRILEILKKKNVEVRRGSGVEAELRGVDSFWEFSGPKGLKIEMFTDPILTDIPLDMLSGGFVTDQFGMGHVAMVSKHPEKLIGFWQEVFGARVSDFIEQKMSGVTLDITFLRMNPRHHSIAVAATRGLRLDPIPTRIQHLNIEMKNLEDMTRAYLRCRNLGFEIARGIGQHPNDLELSFYVITPSGFELEVGWNPIPVNELDWKESQYNRISDWGHRPEISTLLPKLKELRWGFASLFRSEYIPF</sequence>
<keyword evidence="5 8" id="KW-0223">Dioxygenase</keyword>
<keyword evidence="7 8" id="KW-0408">Iron</keyword>